<name>A0AAF0QEL1_SOLVR</name>
<accession>A0AAF0QEL1</accession>
<proteinExistence type="predicted"/>
<keyword evidence="2" id="KW-1185">Reference proteome</keyword>
<evidence type="ECO:0000313" key="2">
    <source>
        <dbReference type="Proteomes" id="UP001234989"/>
    </source>
</evidence>
<reference evidence="1" key="1">
    <citation type="submission" date="2023-08" db="EMBL/GenBank/DDBJ databases">
        <title>A de novo genome assembly of Solanum verrucosum Schlechtendal, a Mexican diploid species geographically isolated from the other diploid A-genome species in potato relatives.</title>
        <authorList>
            <person name="Hosaka K."/>
        </authorList>
    </citation>
    <scope>NUCLEOTIDE SEQUENCE</scope>
    <source>
        <tissue evidence="1">Young leaves</tissue>
    </source>
</reference>
<sequence length="79" mass="9163">MEKLAKHFKGLDNLIFARIDASLNEHPKLQVDDYPTLFFYLADEKTNPIPLPTKSSTKELAALINKNLKEHNREIRDEL</sequence>
<dbReference type="SUPFAM" id="SSF52833">
    <property type="entry name" value="Thioredoxin-like"/>
    <property type="match status" value="1"/>
</dbReference>
<organism evidence="1 2">
    <name type="scientific">Solanum verrucosum</name>
    <dbReference type="NCBI Taxonomy" id="315347"/>
    <lineage>
        <taxon>Eukaryota</taxon>
        <taxon>Viridiplantae</taxon>
        <taxon>Streptophyta</taxon>
        <taxon>Embryophyta</taxon>
        <taxon>Tracheophyta</taxon>
        <taxon>Spermatophyta</taxon>
        <taxon>Magnoliopsida</taxon>
        <taxon>eudicotyledons</taxon>
        <taxon>Gunneridae</taxon>
        <taxon>Pentapetalae</taxon>
        <taxon>asterids</taxon>
        <taxon>lamiids</taxon>
        <taxon>Solanales</taxon>
        <taxon>Solanaceae</taxon>
        <taxon>Solanoideae</taxon>
        <taxon>Solaneae</taxon>
        <taxon>Solanum</taxon>
    </lineage>
</organism>
<evidence type="ECO:0008006" key="3">
    <source>
        <dbReference type="Google" id="ProtNLM"/>
    </source>
</evidence>
<dbReference type="Proteomes" id="UP001234989">
    <property type="component" value="Chromosome 3"/>
</dbReference>
<evidence type="ECO:0000313" key="1">
    <source>
        <dbReference type="EMBL" id="WMV22347.1"/>
    </source>
</evidence>
<protein>
    <recommendedName>
        <fullName evidence="3">Thioredoxin domain-containing protein</fullName>
    </recommendedName>
</protein>
<gene>
    <name evidence="1" type="ORF">MTR67_015732</name>
</gene>
<dbReference type="InterPro" id="IPR036249">
    <property type="entry name" value="Thioredoxin-like_sf"/>
</dbReference>
<dbReference type="EMBL" id="CP133614">
    <property type="protein sequence ID" value="WMV22347.1"/>
    <property type="molecule type" value="Genomic_DNA"/>
</dbReference>
<dbReference type="AlphaFoldDB" id="A0AAF0QEL1"/>
<dbReference type="Gene3D" id="3.40.30.10">
    <property type="entry name" value="Glutaredoxin"/>
    <property type="match status" value="1"/>
</dbReference>